<dbReference type="SUPFAM" id="SSF54909">
    <property type="entry name" value="Dimeric alpha+beta barrel"/>
    <property type="match status" value="2"/>
</dbReference>
<dbReference type="EMBL" id="SLXV01000047">
    <property type="protein sequence ID" value="TCP63743.1"/>
    <property type="molecule type" value="Genomic_DNA"/>
</dbReference>
<evidence type="ECO:0000259" key="1">
    <source>
        <dbReference type="Pfam" id="PF16291"/>
    </source>
</evidence>
<dbReference type="Proteomes" id="UP000294746">
    <property type="component" value="Unassembled WGS sequence"/>
</dbReference>
<proteinExistence type="predicted"/>
<reference evidence="2 3" key="1">
    <citation type="submission" date="2019-03" db="EMBL/GenBank/DDBJ databases">
        <title>Genomic Encyclopedia of Type Strains, Phase IV (KMG-IV): sequencing the most valuable type-strain genomes for metagenomic binning, comparative biology and taxonomic classification.</title>
        <authorList>
            <person name="Goeker M."/>
        </authorList>
    </citation>
    <scope>NUCLEOTIDE SEQUENCE [LARGE SCALE GENOMIC DNA]</scope>
    <source>
        <strain evidence="2 3">DSM 46831</strain>
    </source>
</reference>
<dbReference type="InterPro" id="IPR011008">
    <property type="entry name" value="Dimeric_a/b-barrel"/>
</dbReference>
<accession>A0A4R2RKV0</accession>
<name>A0A4R2RKV0_9BACL</name>
<dbReference type="InterPro" id="IPR032555">
    <property type="entry name" value="DUF4937"/>
</dbReference>
<organism evidence="2 3">
    <name type="scientific">Baia soyae</name>
    <dbReference type="NCBI Taxonomy" id="1544746"/>
    <lineage>
        <taxon>Bacteria</taxon>
        <taxon>Bacillati</taxon>
        <taxon>Bacillota</taxon>
        <taxon>Bacilli</taxon>
        <taxon>Bacillales</taxon>
        <taxon>Thermoactinomycetaceae</taxon>
        <taxon>Baia</taxon>
    </lineage>
</organism>
<dbReference type="Pfam" id="PF16291">
    <property type="entry name" value="DUF4937"/>
    <property type="match status" value="1"/>
</dbReference>
<gene>
    <name evidence="2" type="ORF">EDD57_14717</name>
</gene>
<feature type="domain" description="DUF4937" evidence="1">
    <location>
        <begin position="2"/>
        <end position="90"/>
    </location>
</feature>
<dbReference type="OrthoDB" id="2627153at2"/>
<protein>
    <submittedName>
        <fullName evidence="2">Uncharacterized protein DUF4937</fullName>
    </submittedName>
</protein>
<evidence type="ECO:0000313" key="2">
    <source>
        <dbReference type="EMBL" id="TCP63743.1"/>
    </source>
</evidence>
<keyword evidence="3" id="KW-1185">Reference proteome</keyword>
<comment type="caution">
    <text evidence="2">The sequence shown here is derived from an EMBL/GenBank/DDBJ whole genome shotgun (WGS) entry which is preliminary data.</text>
</comment>
<dbReference type="AlphaFoldDB" id="A0A4R2RKV0"/>
<dbReference type="RefSeq" id="WP_131849742.1">
    <property type="nucleotide sequence ID" value="NZ_SLXV01000047.1"/>
</dbReference>
<sequence>MLLKFIQCHVKISNKNAFSKAQQKWKEIRKSKGFKGQIGGWGDRDRGQATILSLWDTEENYQTFMKEKHDPIYDKTKQKDTFQSMEVQTFQVIKHSMNTDIDKVWKEASVVQAILCKVVPEQAHRFIETQEKMVVPNVSSFEGVLGMCLGRKDHTFLVISFWDRMVNHENYMLHAFQHFREQTESESEQYLTHAKGSLLHIEKKWIVNPKKYIRKLRNLNIYSSLDIKKNK</sequence>
<evidence type="ECO:0000313" key="3">
    <source>
        <dbReference type="Proteomes" id="UP000294746"/>
    </source>
</evidence>